<dbReference type="KEGG" id="adv:DJ533_04500"/>
<dbReference type="Gene3D" id="1.10.260.40">
    <property type="entry name" value="lambda repressor-like DNA-binding domains"/>
    <property type="match status" value="1"/>
</dbReference>
<dbReference type="SUPFAM" id="SSF47413">
    <property type="entry name" value="lambda repressor-like DNA-binding domains"/>
    <property type="match status" value="1"/>
</dbReference>
<sequence>MTQQQARIINNDELAILVKVLRDARKWTQEQLAEISNLNIRTIQRVENGVSASFDTRRALARSFEASDIDCFNKAHVFPTQEEIETAIHKANTEYLILDARELRTGRLVGDLAEWCRSDMSTCDFELPFEVQHAYAEFLDLFRDFRDCAELYSQVEKLTIYNSFDTYLNIIQSNGFCIKYAKRAAILKANQSGEIDLPLDIVYLSIFPKKQVPDQFSVARKISFKF</sequence>
<gene>
    <name evidence="2" type="ORF">DJ533_04500</name>
</gene>
<dbReference type="AlphaFoldDB" id="A0A2S2FAB7"/>
<proteinExistence type="predicted"/>
<evidence type="ECO:0000259" key="1">
    <source>
        <dbReference type="PROSITE" id="PS50943"/>
    </source>
</evidence>
<name>A0A2S2FAB7_9GAMM</name>
<dbReference type="Pfam" id="PF01381">
    <property type="entry name" value="HTH_3"/>
    <property type="match status" value="1"/>
</dbReference>
<dbReference type="InterPro" id="IPR010982">
    <property type="entry name" value="Lambda_DNA-bd_dom_sf"/>
</dbReference>
<evidence type="ECO:0000313" key="2">
    <source>
        <dbReference type="EMBL" id="AWL27897.1"/>
    </source>
</evidence>
<reference evidence="2" key="1">
    <citation type="submission" date="2019-08" db="EMBL/GenBank/DDBJ databases">
        <title>The complete genome of Acinetobacter defluvii strain WCHAD010030.</title>
        <authorList>
            <person name="Hu Y."/>
            <person name="Qin J."/>
            <person name="Feng Y."/>
            <person name="Zong Z."/>
        </authorList>
    </citation>
    <scope>NUCLEOTIDE SEQUENCE</scope>
    <source>
        <strain evidence="2">WCHA30</strain>
    </source>
</reference>
<evidence type="ECO:0000313" key="3">
    <source>
        <dbReference type="Proteomes" id="UP000245977"/>
    </source>
</evidence>
<dbReference type="Proteomes" id="UP000245977">
    <property type="component" value="Chromosome"/>
</dbReference>
<dbReference type="InterPro" id="IPR001387">
    <property type="entry name" value="Cro/C1-type_HTH"/>
</dbReference>
<dbReference type="RefSeq" id="WP_065994014.1">
    <property type="nucleotide sequence ID" value="NZ_CP029397.2"/>
</dbReference>
<dbReference type="SMART" id="SM00530">
    <property type="entry name" value="HTH_XRE"/>
    <property type="match status" value="1"/>
</dbReference>
<dbReference type="CDD" id="cd00093">
    <property type="entry name" value="HTH_XRE"/>
    <property type="match status" value="1"/>
</dbReference>
<dbReference type="PROSITE" id="PS50943">
    <property type="entry name" value="HTH_CROC1"/>
    <property type="match status" value="1"/>
</dbReference>
<dbReference type="EMBL" id="CP029397">
    <property type="protein sequence ID" value="AWL27897.1"/>
    <property type="molecule type" value="Genomic_DNA"/>
</dbReference>
<accession>A0A2S2FAB7</accession>
<organism evidence="2 3">
    <name type="scientific">Acinetobacter defluvii</name>
    <dbReference type="NCBI Taxonomy" id="1871111"/>
    <lineage>
        <taxon>Bacteria</taxon>
        <taxon>Pseudomonadati</taxon>
        <taxon>Pseudomonadota</taxon>
        <taxon>Gammaproteobacteria</taxon>
        <taxon>Moraxellales</taxon>
        <taxon>Moraxellaceae</taxon>
        <taxon>Acinetobacter</taxon>
    </lineage>
</organism>
<dbReference type="GO" id="GO:0003677">
    <property type="term" value="F:DNA binding"/>
    <property type="evidence" value="ECO:0007669"/>
    <property type="project" value="InterPro"/>
</dbReference>
<protein>
    <submittedName>
        <fullName evidence="2">Helix-turn-helix domain-containing protein</fullName>
    </submittedName>
</protein>
<dbReference type="STRING" id="1871111.GCA_001704615_03353"/>
<feature type="domain" description="HTH cro/C1-type" evidence="1">
    <location>
        <begin position="18"/>
        <end position="72"/>
    </location>
</feature>
<dbReference type="OrthoDB" id="21915at2"/>
<keyword evidence="3" id="KW-1185">Reference proteome</keyword>